<keyword evidence="2" id="KW-0378">Hydrolase</keyword>
<dbReference type="Proteomes" id="UP001165368">
    <property type="component" value="Unassembled WGS sequence"/>
</dbReference>
<evidence type="ECO:0000313" key="3">
    <source>
        <dbReference type="Proteomes" id="UP001165368"/>
    </source>
</evidence>
<dbReference type="EMBL" id="JAKLTQ010000001">
    <property type="protein sequence ID" value="MCG2620692.1"/>
    <property type="molecule type" value="Genomic_DNA"/>
</dbReference>
<dbReference type="Gene3D" id="3.40.50.1820">
    <property type="entry name" value="alpha/beta hydrolase"/>
    <property type="match status" value="1"/>
</dbReference>
<reference evidence="2" key="1">
    <citation type="submission" date="2022-01" db="EMBL/GenBank/DDBJ databases">
        <authorList>
            <person name="Jo J.-H."/>
            <person name="Im W.-T."/>
        </authorList>
    </citation>
    <scope>NUCLEOTIDE SEQUENCE</scope>
    <source>
        <strain evidence="2">I2-34</strain>
    </source>
</reference>
<evidence type="ECO:0000259" key="1">
    <source>
        <dbReference type="Pfam" id="PF12697"/>
    </source>
</evidence>
<accession>A0ABS9L2G6</accession>
<comment type="caution">
    <text evidence="2">The sequence shown here is derived from an EMBL/GenBank/DDBJ whole genome shotgun (WGS) entry which is preliminary data.</text>
</comment>
<dbReference type="RefSeq" id="WP_237817782.1">
    <property type="nucleotide sequence ID" value="NZ_JAKLTQ010000001.1"/>
</dbReference>
<organism evidence="2 3">
    <name type="scientific">Arthrobacter hankyongi</name>
    <dbReference type="NCBI Taxonomy" id="2904801"/>
    <lineage>
        <taxon>Bacteria</taxon>
        <taxon>Bacillati</taxon>
        <taxon>Actinomycetota</taxon>
        <taxon>Actinomycetes</taxon>
        <taxon>Micrococcales</taxon>
        <taxon>Micrococcaceae</taxon>
        <taxon>Arthrobacter</taxon>
    </lineage>
</organism>
<proteinExistence type="predicted"/>
<dbReference type="PANTHER" id="PTHR43798">
    <property type="entry name" value="MONOACYLGLYCEROL LIPASE"/>
    <property type="match status" value="1"/>
</dbReference>
<dbReference type="GO" id="GO:0016787">
    <property type="term" value="F:hydrolase activity"/>
    <property type="evidence" value="ECO:0007669"/>
    <property type="project" value="UniProtKB-KW"/>
</dbReference>
<evidence type="ECO:0000313" key="2">
    <source>
        <dbReference type="EMBL" id="MCG2620692.1"/>
    </source>
</evidence>
<protein>
    <submittedName>
        <fullName evidence="2">Alpha/beta hydrolase</fullName>
    </submittedName>
</protein>
<dbReference type="InterPro" id="IPR000073">
    <property type="entry name" value="AB_hydrolase_1"/>
</dbReference>
<dbReference type="InterPro" id="IPR029058">
    <property type="entry name" value="AB_hydrolase_fold"/>
</dbReference>
<feature type="domain" description="AB hydrolase-1" evidence="1">
    <location>
        <begin position="13"/>
        <end position="232"/>
    </location>
</feature>
<dbReference type="Pfam" id="PF12697">
    <property type="entry name" value="Abhydrolase_6"/>
    <property type="match status" value="1"/>
</dbReference>
<keyword evidence="3" id="KW-1185">Reference proteome</keyword>
<name>A0ABS9L2G6_9MICC</name>
<sequence>MNDSTTRPHPSHLVFIHGGGVGPWMWRRQLEAFADGFQVHTPVLPGHDPSGTDTYTTHAAAARSIARQTGLDTLRGGVAAIGFSAGGQVAMELAAAYPQRITATAVVSSLVQPLRGAALLGAAAAWAAPLARHRAFARAQARQLSIPDEDFDRYFALSRSLSNRTLKNLLTANFSFVVPAAFLHSSRPALLVAGSKEQRTLVRCMEKLSRELPDARFATVDGAAHGIPLAEPSHLNGLLRSWLAGWAG</sequence>
<dbReference type="InterPro" id="IPR050266">
    <property type="entry name" value="AB_hydrolase_sf"/>
</dbReference>
<dbReference type="PANTHER" id="PTHR43798:SF33">
    <property type="entry name" value="HYDROLASE, PUTATIVE (AFU_ORTHOLOGUE AFUA_2G14860)-RELATED"/>
    <property type="match status" value="1"/>
</dbReference>
<dbReference type="SUPFAM" id="SSF53474">
    <property type="entry name" value="alpha/beta-Hydrolases"/>
    <property type="match status" value="1"/>
</dbReference>
<gene>
    <name evidence="2" type="ORF">LVY72_02065</name>
</gene>